<keyword evidence="2" id="KW-1185">Reference proteome</keyword>
<reference evidence="1 2" key="1">
    <citation type="submission" date="2015-03" db="EMBL/GenBank/DDBJ databases">
        <title>Draft genome of the nematode, Opisthorchis viverrini.</title>
        <authorList>
            <person name="Mitreva M."/>
        </authorList>
    </citation>
    <scope>NUCLEOTIDE SEQUENCE [LARGE SCALE GENOMIC DNA]</scope>
    <source>
        <strain evidence="1">Khon Kaen</strain>
    </source>
</reference>
<dbReference type="Proteomes" id="UP000243686">
    <property type="component" value="Unassembled WGS sequence"/>
</dbReference>
<dbReference type="EMBL" id="KV897255">
    <property type="protein sequence ID" value="OON16506.1"/>
    <property type="molecule type" value="Genomic_DNA"/>
</dbReference>
<sequence length="115" mass="12586">MPGSAAILFRCLKDRRRFLGLDWFFIRRSQMNSVSSSHRAGRKPMLVASDHGSPLIWRIENPSFFTASMYLFGVGVAERVNQLYTAVGVNAPTQAPPCAGTLSVPSAGRNLQSVS</sequence>
<evidence type="ECO:0000313" key="1">
    <source>
        <dbReference type="EMBL" id="OON16506.1"/>
    </source>
</evidence>
<organism evidence="1 2">
    <name type="scientific">Opisthorchis viverrini</name>
    <name type="common">Southeast Asian liver fluke</name>
    <dbReference type="NCBI Taxonomy" id="6198"/>
    <lineage>
        <taxon>Eukaryota</taxon>
        <taxon>Metazoa</taxon>
        <taxon>Spiralia</taxon>
        <taxon>Lophotrochozoa</taxon>
        <taxon>Platyhelminthes</taxon>
        <taxon>Trematoda</taxon>
        <taxon>Digenea</taxon>
        <taxon>Opisthorchiida</taxon>
        <taxon>Opisthorchiata</taxon>
        <taxon>Opisthorchiidae</taxon>
        <taxon>Opisthorchis</taxon>
    </lineage>
</organism>
<proteinExistence type="predicted"/>
<protein>
    <submittedName>
        <fullName evidence="1">Uncharacterized protein</fullName>
    </submittedName>
</protein>
<name>A0A1S8WPY0_OPIVI</name>
<dbReference type="AlphaFoldDB" id="A0A1S8WPY0"/>
<gene>
    <name evidence="1" type="ORF">X801_07681</name>
</gene>
<evidence type="ECO:0000313" key="2">
    <source>
        <dbReference type="Proteomes" id="UP000243686"/>
    </source>
</evidence>
<accession>A0A1S8WPY0</accession>